<evidence type="ECO:0000313" key="2">
    <source>
        <dbReference type="EMBL" id="CUS12126.1"/>
    </source>
</evidence>
<dbReference type="Gene3D" id="3.30.420.40">
    <property type="match status" value="1"/>
</dbReference>
<dbReference type="AlphaFoldDB" id="A0A292PX41"/>
<name>A0A292PX41_9PEZI</name>
<dbReference type="PANTHER" id="PTHR14187:SF82">
    <property type="entry name" value="FAMILY CHAPERONE, PUTATIVE (AFU_ORTHOLOGUE AFUA_7G08575)-RELATED"/>
    <property type="match status" value="1"/>
</dbReference>
<feature type="coiled-coil region" evidence="1">
    <location>
        <begin position="342"/>
        <end position="369"/>
    </location>
</feature>
<sequence>MSQLSGLNSIKIGIDFGTTYSGIAWAHTSTPEKINVIDRWVASRKRTSGKVPSEIAYTKSGVKWGFGIPNKESRLSWFKLLLDPTKYSLANAKNSPLARTKELIPDGKKPVDVVTDYMSELYKRTIEHLEGALGPEIVEVSPLDFVITVPAVWSDAAKNLTLQAAERAGFGRKKSIRLISEPEAAAVCCLKEIEPNDLKVGDTFIVADCGGGTVLRGYGGRAAHGKQDVISYTITRKSPKLEVVECVEGTGAMCGSTVLNERFEQLVRDRIGSRFDKMKPEGRAFMMNEFNDTLKRNFTDSEDEDISTCPIPGIADDSTAGIEDGMFVIEREEMRKIFDPVVQKVVQLVQQQVNEVEKLKSNLSSEDIEWLRLGIPSQNIVSRHRRHVKALILVGGFGESEYLRNRLQAEVRINDDRKISILQPVNAWTAVVRGAVMRGLEGEMVRTRKVTKSYGNACSVPFIMGVHSPLDAYVDPHDGGYMCRKRMRWYITKGDDVQENDPVRYAFFVNRTSLDDISDSIKIPLLSSDAPDPPDSSNSGCVSQVCVLEVDPSVIPKEKFTKKIGLDGHPYYRIRFDLLMKIQSATLVFEFEIDGTKYQDVKANYYHL</sequence>
<keyword evidence="1" id="KW-0175">Coiled coil</keyword>
<evidence type="ECO:0000313" key="3">
    <source>
        <dbReference type="Proteomes" id="UP001412239"/>
    </source>
</evidence>
<evidence type="ECO:0000256" key="1">
    <source>
        <dbReference type="SAM" id="Coils"/>
    </source>
</evidence>
<dbReference type="CDD" id="cd10170">
    <property type="entry name" value="ASKHA_NBD_HSP70"/>
    <property type="match status" value="1"/>
</dbReference>
<dbReference type="SUPFAM" id="SSF53067">
    <property type="entry name" value="Actin-like ATPase domain"/>
    <property type="match status" value="2"/>
</dbReference>
<evidence type="ECO:0008006" key="4">
    <source>
        <dbReference type="Google" id="ProtNLM"/>
    </source>
</evidence>
<organism evidence="2 3">
    <name type="scientific">Tuber aestivum</name>
    <name type="common">summer truffle</name>
    <dbReference type="NCBI Taxonomy" id="59557"/>
    <lineage>
        <taxon>Eukaryota</taxon>
        <taxon>Fungi</taxon>
        <taxon>Dikarya</taxon>
        <taxon>Ascomycota</taxon>
        <taxon>Pezizomycotina</taxon>
        <taxon>Pezizomycetes</taxon>
        <taxon>Pezizales</taxon>
        <taxon>Tuberaceae</taxon>
        <taxon>Tuber</taxon>
    </lineage>
</organism>
<protein>
    <recommendedName>
        <fullName evidence="4">Actin-like ATPase domain-containing protein</fullName>
    </recommendedName>
</protein>
<keyword evidence="3" id="KW-1185">Reference proteome</keyword>
<dbReference type="PANTHER" id="PTHR14187">
    <property type="entry name" value="ALPHA KINASE/ELONGATION FACTOR 2 KINASE"/>
    <property type="match status" value="1"/>
</dbReference>
<dbReference type="EMBL" id="LN891003">
    <property type="protein sequence ID" value="CUS12126.1"/>
    <property type="molecule type" value="Genomic_DNA"/>
</dbReference>
<gene>
    <name evidence="2" type="ORF">GSTUAT00003774001</name>
</gene>
<reference evidence="2" key="1">
    <citation type="submission" date="2015-10" db="EMBL/GenBank/DDBJ databases">
        <authorList>
            <person name="Regsiter A."/>
            <person name="william w."/>
        </authorList>
    </citation>
    <scope>NUCLEOTIDE SEQUENCE</scope>
    <source>
        <strain evidence="2">Montdore</strain>
    </source>
</reference>
<proteinExistence type="predicted"/>
<dbReference type="Proteomes" id="UP001412239">
    <property type="component" value="Unassembled WGS sequence"/>
</dbReference>
<dbReference type="InterPro" id="IPR043129">
    <property type="entry name" value="ATPase_NBD"/>
</dbReference>
<accession>A0A292PX41</accession>